<reference evidence="3" key="1">
    <citation type="journal article" date="2017" name="Nat. Commun.">
        <title>The asparagus genome sheds light on the origin and evolution of a young Y chromosome.</title>
        <authorList>
            <person name="Harkess A."/>
            <person name="Zhou J."/>
            <person name="Xu C."/>
            <person name="Bowers J.E."/>
            <person name="Van der Hulst R."/>
            <person name="Ayyampalayam S."/>
            <person name="Mercati F."/>
            <person name="Riccardi P."/>
            <person name="McKain M.R."/>
            <person name="Kakrana A."/>
            <person name="Tang H."/>
            <person name="Ray J."/>
            <person name="Groenendijk J."/>
            <person name="Arikit S."/>
            <person name="Mathioni S.M."/>
            <person name="Nakano M."/>
            <person name="Shan H."/>
            <person name="Telgmann-Rauber A."/>
            <person name="Kanno A."/>
            <person name="Yue Z."/>
            <person name="Chen H."/>
            <person name="Li W."/>
            <person name="Chen Y."/>
            <person name="Xu X."/>
            <person name="Zhang Y."/>
            <person name="Luo S."/>
            <person name="Chen H."/>
            <person name="Gao J."/>
            <person name="Mao Z."/>
            <person name="Pires J.C."/>
            <person name="Luo M."/>
            <person name="Kudrna D."/>
            <person name="Wing R.A."/>
            <person name="Meyers B.C."/>
            <person name="Yi K."/>
            <person name="Kong H."/>
            <person name="Lavrijsen P."/>
            <person name="Sunseri F."/>
            <person name="Falavigna A."/>
            <person name="Ye Y."/>
            <person name="Leebens-Mack J.H."/>
            <person name="Chen G."/>
        </authorList>
    </citation>
    <scope>NUCLEOTIDE SEQUENCE [LARGE SCALE GENOMIC DNA]</scope>
    <source>
        <strain evidence="3">cv. DH0086</strain>
    </source>
</reference>
<dbReference type="Gramene" id="ONK78571">
    <property type="protein sequence ID" value="ONK78571"/>
    <property type="gene ID" value="A4U43_C02F20220"/>
</dbReference>
<organism evidence="2 3">
    <name type="scientific">Asparagus officinalis</name>
    <name type="common">Garden asparagus</name>
    <dbReference type="NCBI Taxonomy" id="4686"/>
    <lineage>
        <taxon>Eukaryota</taxon>
        <taxon>Viridiplantae</taxon>
        <taxon>Streptophyta</taxon>
        <taxon>Embryophyta</taxon>
        <taxon>Tracheophyta</taxon>
        <taxon>Spermatophyta</taxon>
        <taxon>Magnoliopsida</taxon>
        <taxon>Liliopsida</taxon>
        <taxon>Asparagales</taxon>
        <taxon>Asparagaceae</taxon>
        <taxon>Asparagoideae</taxon>
        <taxon>Asparagus</taxon>
    </lineage>
</organism>
<dbReference type="EMBL" id="CM007382">
    <property type="protein sequence ID" value="ONK78571.1"/>
    <property type="molecule type" value="Genomic_DNA"/>
</dbReference>
<gene>
    <name evidence="2" type="ORF">A4U43_C02F20220</name>
</gene>
<dbReference type="Proteomes" id="UP000243459">
    <property type="component" value="Chromosome 2"/>
</dbReference>
<evidence type="ECO:0000256" key="1">
    <source>
        <dbReference type="SAM" id="MobiDB-lite"/>
    </source>
</evidence>
<evidence type="ECO:0000313" key="2">
    <source>
        <dbReference type="EMBL" id="ONK78571.1"/>
    </source>
</evidence>
<sequence length="170" mass="19343">MARKKSSAISTKPRESESPRDLSPDNKKMDNLKTLNQLLIQETTEKRVRIDQLKAQIEDVEESRPFVSDLEREVRRIVIVSALADAAGKARALQERLGLLSGEREGMKKELESVASERGLLKEEVELRKSEAGGFEAKVRVLEKENVEIREKLGEMEASKSFRYQNECDL</sequence>
<keyword evidence="3" id="KW-1185">Reference proteome</keyword>
<dbReference type="AlphaFoldDB" id="A0A5P1FPG0"/>
<protein>
    <submittedName>
        <fullName evidence="2">Uncharacterized protein</fullName>
    </submittedName>
</protein>
<feature type="region of interest" description="Disordered" evidence="1">
    <location>
        <begin position="1"/>
        <end position="31"/>
    </location>
</feature>
<evidence type="ECO:0000313" key="3">
    <source>
        <dbReference type="Proteomes" id="UP000243459"/>
    </source>
</evidence>
<name>A0A5P1FPG0_ASPOF</name>
<proteinExistence type="predicted"/>
<accession>A0A5P1FPG0</accession>
<feature type="compositionally biased region" description="Basic and acidic residues" evidence="1">
    <location>
        <begin position="12"/>
        <end position="31"/>
    </location>
</feature>